<name>A0A154UYV4_9MICO</name>
<dbReference type="AlphaFoldDB" id="A0A154UYV4"/>
<evidence type="ECO:0000313" key="2">
    <source>
        <dbReference type="EMBL" id="KZC94320.1"/>
    </source>
</evidence>
<evidence type="ECO:0000313" key="3">
    <source>
        <dbReference type="Proteomes" id="UP000076218"/>
    </source>
</evidence>
<dbReference type="OrthoDB" id="9809977at2"/>
<gene>
    <name evidence="2" type="ORF">AWH51_00090</name>
</gene>
<proteinExistence type="predicted"/>
<dbReference type="InterPro" id="IPR049713">
    <property type="entry name" value="Pr6Pr-like"/>
</dbReference>
<accession>A0A154UYV4</accession>
<dbReference type="STRING" id="31965.AWH51_00090"/>
<dbReference type="NCBIfam" id="NF038065">
    <property type="entry name" value="Pr6Pr"/>
    <property type="match status" value="1"/>
</dbReference>
<dbReference type="EMBL" id="LQXA01000045">
    <property type="protein sequence ID" value="KZC94320.1"/>
    <property type="molecule type" value="Genomic_DNA"/>
</dbReference>
<dbReference type="Proteomes" id="UP000076218">
    <property type="component" value="Unassembled WGS sequence"/>
</dbReference>
<feature type="transmembrane region" description="Helical" evidence="1">
    <location>
        <begin position="87"/>
        <end position="108"/>
    </location>
</feature>
<sequence>MRTYRVRIFLSAVRLATAAAALVGVIAQYHVNYAYWISLGIPGIAGKSLDFMLFFTTESNLLGVVVLTVGGLRLARGKVDASVAWATLRLSSTVYLIITGIVWNLLLRGQPGPPALQLDWANQIVHVAVPIVVLLDWLIAPDRTRLGGGAIGRLIIFPLVWIGVTLGRGPFTGDQVTGSSTYYPYGFLDPSSSPSGYLSVGEYVVGLTVALCVISGLLIAVTRVRPPVGGATSSLRTRGA</sequence>
<organism evidence="2 3">
    <name type="scientific">Clavibacter tessellarius</name>
    <dbReference type="NCBI Taxonomy" id="31965"/>
    <lineage>
        <taxon>Bacteria</taxon>
        <taxon>Bacillati</taxon>
        <taxon>Actinomycetota</taxon>
        <taxon>Actinomycetes</taxon>
        <taxon>Micrococcales</taxon>
        <taxon>Microbacteriaceae</taxon>
        <taxon>Clavibacter</taxon>
    </lineage>
</organism>
<feature type="transmembrane region" description="Helical" evidence="1">
    <location>
        <begin position="120"/>
        <end position="139"/>
    </location>
</feature>
<protein>
    <recommendedName>
        <fullName evidence="4">Integral membrane protein</fullName>
    </recommendedName>
</protein>
<evidence type="ECO:0008006" key="4">
    <source>
        <dbReference type="Google" id="ProtNLM"/>
    </source>
</evidence>
<keyword evidence="1" id="KW-1133">Transmembrane helix</keyword>
<keyword evidence="1" id="KW-0472">Membrane</keyword>
<evidence type="ECO:0000256" key="1">
    <source>
        <dbReference type="SAM" id="Phobius"/>
    </source>
</evidence>
<feature type="transmembrane region" description="Helical" evidence="1">
    <location>
        <begin position="203"/>
        <end position="221"/>
    </location>
</feature>
<feature type="transmembrane region" description="Helical" evidence="1">
    <location>
        <begin position="151"/>
        <end position="171"/>
    </location>
</feature>
<keyword evidence="1" id="KW-0812">Transmembrane</keyword>
<comment type="caution">
    <text evidence="2">The sequence shown here is derived from an EMBL/GenBank/DDBJ whole genome shotgun (WGS) entry which is preliminary data.</text>
</comment>
<reference evidence="2 3" key="1">
    <citation type="submission" date="2016-01" db="EMBL/GenBank/DDBJ databases">
        <title>Draft genome sequence of Clavibacter michiganensis subsp. tessellarius DOAB 609.</title>
        <authorList>
            <person name="Tambong J.T."/>
        </authorList>
    </citation>
    <scope>NUCLEOTIDE SEQUENCE [LARGE SCALE GENOMIC DNA]</scope>
    <source>
        <strain evidence="2 3">DOAB 609</strain>
    </source>
</reference>
<feature type="transmembrane region" description="Helical" evidence="1">
    <location>
        <begin position="51"/>
        <end position="75"/>
    </location>
</feature>
<feature type="transmembrane region" description="Helical" evidence="1">
    <location>
        <begin position="12"/>
        <end position="31"/>
    </location>
</feature>